<dbReference type="InterPro" id="IPR028098">
    <property type="entry name" value="Glyco_trans_4-like_N"/>
</dbReference>
<feature type="non-terminal residue" evidence="2">
    <location>
        <position position="211"/>
    </location>
</feature>
<sequence length="211" mass="23598">MKIALVSPYDFAYPGGVTNHISALEHQFTKMGHDVRVIAPASRLVLDFGDRFIPIGKPRPIPSSDSIIRITISLRLASRIKEVLAEENFDIIHLHEPFMPMLCSAVLRFSQVANVGTFHAFQHSLRYLLHPLSGYNFGRPISTVMLERRARKLHGKIAVSKLAMEFAERHVPGDGDYDIIPNGVDLGHFSPDVSPIDEFCDGKLNILFVGR</sequence>
<dbReference type="InterPro" id="IPR050194">
    <property type="entry name" value="Glycosyltransferase_grp1"/>
</dbReference>
<dbReference type="CDD" id="cd03801">
    <property type="entry name" value="GT4_PimA-like"/>
    <property type="match status" value="1"/>
</dbReference>
<protein>
    <recommendedName>
        <fullName evidence="1">Glycosyltransferase subfamily 4-like N-terminal domain-containing protein</fullName>
    </recommendedName>
</protein>
<organism evidence="2">
    <name type="scientific">marine sediment metagenome</name>
    <dbReference type="NCBI Taxonomy" id="412755"/>
    <lineage>
        <taxon>unclassified sequences</taxon>
        <taxon>metagenomes</taxon>
        <taxon>ecological metagenomes</taxon>
    </lineage>
</organism>
<dbReference type="Pfam" id="PF13439">
    <property type="entry name" value="Glyco_transf_4"/>
    <property type="match status" value="1"/>
</dbReference>
<comment type="caution">
    <text evidence="2">The sequence shown here is derived from an EMBL/GenBank/DDBJ whole genome shotgun (WGS) entry which is preliminary data.</text>
</comment>
<dbReference type="GO" id="GO:0016757">
    <property type="term" value="F:glycosyltransferase activity"/>
    <property type="evidence" value="ECO:0007669"/>
    <property type="project" value="TreeGrafter"/>
</dbReference>
<accession>X1QK06</accession>
<gene>
    <name evidence="2" type="ORF">S06H3_53211</name>
</gene>
<dbReference type="PANTHER" id="PTHR45947">
    <property type="entry name" value="SULFOQUINOVOSYL TRANSFERASE SQD2"/>
    <property type="match status" value="1"/>
</dbReference>
<dbReference type="Gene3D" id="3.40.50.2000">
    <property type="entry name" value="Glycogen Phosphorylase B"/>
    <property type="match status" value="1"/>
</dbReference>
<dbReference type="PANTHER" id="PTHR45947:SF13">
    <property type="entry name" value="TRANSFERASE"/>
    <property type="match status" value="1"/>
</dbReference>
<feature type="domain" description="Glycosyltransferase subfamily 4-like N-terminal" evidence="1">
    <location>
        <begin position="14"/>
        <end position="186"/>
    </location>
</feature>
<evidence type="ECO:0000259" key="1">
    <source>
        <dbReference type="Pfam" id="PF13439"/>
    </source>
</evidence>
<name>X1QK06_9ZZZZ</name>
<evidence type="ECO:0000313" key="2">
    <source>
        <dbReference type="EMBL" id="GAI55146.1"/>
    </source>
</evidence>
<proteinExistence type="predicted"/>
<dbReference type="EMBL" id="BARV01033903">
    <property type="protein sequence ID" value="GAI55146.1"/>
    <property type="molecule type" value="Genomic_DNA"/>
</dbReference>
<reference evidence="2" key="1">
    <citation type="journal article" date="2014" name="Front. Microbiol.">
        <title>High frequency of phylogenetically diverse reductive dehalogenase-homologous genes in deep subseafloor sedimentary metagenomes.</title>
        <authorList>
            <person name="Kawai M."/>
            <person name="Futagami T."/>
            <person name="Toyoda A."/>
            <person name="Takaki Y."/>
            <person name="Nishi S."/>
            <person name="Hori S."/>
            <person name="Arai W."/>
            <person name="Tsubouchi T."/>
            <person name="Morono Y."/>
            <person name="Uchiyama I."/>
            <person name="Ito T."/>
            <person name="Fujiyama A."/>
            <person name="Inagaki F."/>
            <person name="Takami H."/>
        </authorList>
    </citation>
    <scope>NUCLEOTIDE SEQUENCE</scope>
    <source>
        <strain evidence="2">Expedition CK06-06</strain>
    </source>
</reference>
<dbReference type="AlphaFoldDB" id="X1QK06"/>
<dbReference type="SUPFAM" id="SSF53756">
    <property type="entry name" value="UDP-Glycosyltransferase/glycogen phosphorylase"/>
    <property type="match status" value="1"/>
</dbReference>